<dbReference type="AlphaFoldDB" id="B6IGI8"/>
<reference evidence="2 3" key="1">
    <citation type="journal article" date="2003" name="PLoS Biol.">
        <title>The genome sequence of Caenorhabditis briggsae: a platform for comparative genomics.</title>
        <authorList>
            <person name="Stein L.D."/>
            <person name="Bao Z."/>
            <person name="Blasiar D."/>
            <person name="Blumenthal T."/>
            <person name="Brent M.R."/>
            <person name="Chen N."/>
            <person name="Chinwalla A."/>
            <person name="Clarke L."/>
            <person name="Clee C."/>
            <person name="Coghlan A."/>
            <person name="Coulson A."/>
            <person name="D'Eustachio P."/>
            <person name="Fitch D.H."/>
            <person name="Fulton L.A."/>
            <person name="Fulton R.E."/>
            <person name="Griffiths-Jones S."/>
            <person name="Harris T.W."/>
            <person name="Hillier L.W."/>
            <person name="Kamath R."/>
            <person name="Kuwabara P.E."/>
            <person name="Mardis E.R."/>
            <person name="Marra M.A."/>
            <person name="Miner T.L."/>
            <person name="Minx P."/>
            <person name="Mullikin J.C."/>
            <person name="Plumb R.W."/>
            <person name="Rogers J."/>
            <person name="Schein J.E."/>
            <person name="Sohrmann M."/>
            <person name="Spieth J."/>
            <person name="Stajich J.E."/>
            <person name="Wei C."/>
            <person name="Willey D."/>
            <person name="Wilson R.K."/>
            <person name="Durbin R."/>
            <person name="Waterston R.H."/>
        </authorList>
    </citation>
    <scope>NUCLEOTIDE SEQUENCE [LARGE SCALE GENOMIC DNA]</scope>
    <source>
        <strain evidence="2 3">AF16</strain>
    </source>
</reference>
<proteinExistence type="predicted"/>
<name>B6IGI8_CAEBR</name>
<dbReference type="HOGENOM" id="CLU_2322468_0_0_1"/>
<gene>
    <name evidence="2" type="ORF">CBG26015</name>
    <name evidence="2" type="ORF">CBG_26015</name>
</gene>
<keyword evidence="3" id="KW-1185">Reference proteome</keyword>
<reference evidence="2 3" key="2">
    <citation type="journal article" date="2011" name="PLoS Genet.">
        <title>Caenorhabditis briggsae recombinant inbred line genotypes reveal inter-strain incompatibility and the evolution of recombination.</title>
        <authorList>
            <person name="Ross J.A."/>
            <person name="Koboldt D.C."/>
            <person name="Staisch J.E."/>
            <person name="Chamberlin H.M."/>
            <person name="Gupta B.P."/>
            <person name="Miller R.D."/>
            <person name="Baird S.E."/>
            <person name="Haag E.S."/>
        </authorList>
    </citation>
    <scope>NUCLEOTIDE SEQUENCE [LARGE SCALE GENOMIC DNA]</scope>
    <source>
        <strain evidence="2 3">AF16</strain>
    </source>
</reference>
<evidence type="ECO:0000313" key="2">
    <source>
        <dbReference type="EMBL" id="CAR99018.1"/>
    </source>
</evidence>
<dbReference type="EMBL" id="HE601347">
    <property type="protein sequence ID" value="CAR99018.1"/>
    <property type="molecule type" value="Genomic_DNA"/>
</dbReference>
<accession>B6IGI8</accession>
<dbReference type="Proteomes" id="UP000008549">
    <property type="component" value="Unassembled WGS sequence"/>
</dbReference>
<dbReference type="RefSeq" id="XP_045098585.1">
    <property type="nucleotide sequence ID" value="XM_045244344.1"/>
</dbReference>
<feature type="region of interest" description="Disordered" evidence="1">
    <location>
        <begin position="1"/>
        <end position="24"/>
    </location>
</feature>
<protein>
    <submittedName>
        <fullName evidence="2">Protein CBG26015</fullName>
    </submittedName>
</protein>
<dbReference type="CTD" id="68917497"/>
<evidence type="ECO:0000256" key="1">
    <source>
        <dbReference type="SAM" id="MobiDB-lite"/>
    </source>
</evidence>
<dbReference type="InParanoid" id="B6IGI8"/>
<dbReference type="GeneID" id="68917497"/>
<sequence length="99" mass="12396">MNFQAPRRHQYSKDNSEIDEERSDNSKMFIANNCMPQFRWEDENFVKWMFLFTNTSEFKENEKFLNFRFLQNWNLGSFSFQKLYYQNYKNNEQRKMSKI</sequence>
<feature type="compositionally biased region" description="Basic residues" evidence="1">
    <location>
        <begin position="1"/>
        <end position="10"/>
    </location>
</feature>
<dbReference type="KEGG" id="cbr:CBG_26015"/>
<evidence type="ECO:0000313" key="3">
    <source>
        <dbReference type="Proteomes" id="UP000008549"/>
    </source>
</evidence>
<organism evidence="2 3">
    <name type="scientific">Caenorhabditis briggsae</name>
    <dbReference type="NCBI Taxonomy" id="6238"/>
    <lineage>
        <taxon>Eukaryota</taxon>
        <taxon>Metazoa</taxon>
        <taxon>Ecdysozoa</taxon>
        <taxon>Nematoda</taxon>
        <taxon>Chromadorea</taxon>
        <taxon>Rhabditida</taxon>
        <taxon>Rhabditina</taxon>
        <taxon>Rhabditomorpha</taxon>
        <taxon>Rhabditoidea</taxon>
        <taxon>Rhabditidae</taxon>
        <taxon>Peloderinae</taxon>
        <taxon>Caenorhabditis</taxon>
    </lineage>
</organism>